<keyword evidence="5" id="KW-0547">Nucleotide-binding</keyword>
<sequence>MRRLADTAPDIALGAGLAALVLTAGLFGWGPPGPTGALDPGALALALVAGGAVAVRRRFPVACLVVVNLATAAWFHAYPGRLITAGPLIGCYTLAAHRGWRAGVAGGLATAVVTVLTVRFALDGEWLGDQVFNAVPLEAAATALGAAVHSHRAFAAGARERAERIAQSRSDQARRQAAEERLEIARELHDVFGHTMAAISVQAGVATHIMGRQPERATEALHTIKRISDEGLTEVSVLLGLMRSADPRTAAGGLARLDKLLDTAGVRVDLVVRGADRAVPVAVDLAAFRIVQESLTNVRRHARATAARVELTYGDVLEVVVRDNGTGGGSAATAVGGHGIEGMRARAEKLGGTLTAGPVDGGFEVRCALPVQGEPGGDR</sequence>
<evidence type="ECO:0000256" key="1">
    <source>
        <dbReference type="ARBA" id="ARBA00000085"/>
    </source>
</evidence>
<keyword evidence="9" id="KW-1133">Transmembrane helix</keyword>
<dbReference type="PANTHER" id="PTHR24421">
    <property type="entry name" value="NITRATE/NITRITE SENSOR PROTEIN NARX-RELATED"/>
    <property type="match status" value="1"/>
</dbReference>
<dbReference type="Gene3D" id="3.30.565.10">
    <property type="entry name" value="Histidine kinase-like ATPase, C-terminal domain"/>
    <property type="match status" value="1"/>
</dbReference>
<keyword evidence="3" id="KW-0597">Phosphoprotein</keyword>
<dbReference type="InterPro" id="IPR011712">
    <property type="entry name" value="Sig_transdc_His_kin_sub3_dim/P"/>
</dbReference>
<evidence type="ECO:0000256" key="3">
    <source>
        <dbReference type="ARBA" id="ARBA00022553"/>
    </source>
</evidence>
<dbReference type="InterPro" id="IPR050482">
    <property type="entry name" value="Sensor_HK_TwoCompSys"/>
</dbReference>
<accession>A0AAE3KE54</accession>
<feature type="domain" description="Signal transduction histidine kinase subgroup 3 dimerisation and phosphoacceptor" evidence="10">
    <location>
        <begin position="180"/>
        <end position="245"/>
    </location>
</feature>
<dbReference type="RefSeq" id="WP_253769252.1">
    <property type="nucleotide sequence ID" value="NZ_JAMTCK010000004.1"/>
</dbReference>
<keyword evidence="4" id="KW-0808">Transferase</keyword>
<proteinExistence type="predicted"/>
<dbReference type="Pfam" id="PF07730">
    <property type="entry name" value="HisKA_3"/>
    <property type="match status" value="1"/>
</dbReference>
<dbReference type="GO" id="GO:0005524">
    <property type="term" value="F:ATP binding"/>
    <property type="evidence" value="ECO:0007669"/>
    <property type="project" value="UniProtKB-KW"/>
</dbReference>
<dbReference type="Proteomes" id="UP001206128">
    <property type="component" value="Unassembled WGS sequence"/>
</dbReference>
<comment type="catalytic activity">
    <reaction evidence="1">
        <text>ATP + protein L-histidine = ADP + protein N-phospho-L-histidine.</text>
        <dbReference type="EC" id="2.7.13.3"/>
    </reaction>
</comment>
<dbReference type="InterPro" id="IPR036890">
    <property type="entry name" value="HATPase_C_sf"/>
</dbReference>
<keyword evidence="8" id="KW-0902">Two-component regulatory system</keyword>
<reference evidence="11" key="1">
    <citation type="submission" date="2022-06" db="EMBL/GenBank/DDBJ databases">
        <title>Genomic Encyclopedia of Archaeal and Bacterial Type Strains, Phase II (KMG-II): from individual species to whole genera.</title>
        <authorList>
            <person name="Goeker M."/>
        </authorList>
    </citation>
    <scope>NUCLEOTIDE SEQUENCE</scope>
    <source>
        <strain evidence="11">DSM 43935</strain>
    </source>
</reference>
<comment type="caution">
    <text evidence="11">The sequence shown here is derived from an EMBL/GenBank/DDBJ whole genome shotgun (WGS) entry which is preliminary data.</text>
</comment>
<dbReference type="GO" id="GO:0000155">
    <property type="term" value="F:phosphorelay sensor kinase activity"/>
    <property type="evidence" value="ECO:0007669"/>
    <property type="project" value="InterPro"/>
</dbReference>
<evidence type="ECO:0000313" key="12">
    <source>
        <dbReference type="Proteomes" id="UP001206128"/>
    </source>
</evidence>
<dbReference type="GO" id="GO:0016020">
    <property type="term" value="C:membrane"/>
    <property type="evidence" value="ECO:0007669"/>
    <property type="project" value="InterPro"/>
</dbReference>
<feature type="transmembrane region" description="Helical" evidence="9">
    <location>
        <begin position="12"/>
        <end position="30"/>
    </location>
</feature>
<dbReference type="PANTHER" id="PTHR24421:SF10">
    <property type="entry name" value="NITRATE_NITRITE SENSOR PROTEIN NARQ"/>
    <property type="match status" value="1"/>
</dbReference>
<evidence type="ECO:0000256" key="2">
    <source>
        <dbReference type="ARBA" id="ARBA00012438"/>
    </source>
</evidence>
<evidence type="ECO:0000313" key="11">
    <source>
        <dbReference type="EMBL" id="MCP2164931.1"/>
    </source>
</evidence>
<dbReference type="EC" id="2.7.13.3" evidence="2"/>
<keyword evidence="9" id="KW-0812">Transmembrane</keyword>
<evidence type="ECO:0000259" key="10">
    <source>
        <dbReference type="Pfam" id="PF07730"/>
    </source>
</evidence>
<evidence type="ECO:0000256" key="6">
    <source>
        <dbReference type="ARBA" id="ARBA00022777"/>
    </source>
</evidence>
<keyword evidence="12" id="KW-1185">Reference proteome</keyword>
<evidence type="ECO:0000256" key="5">
    <source>
        <dbReference type="ARBA" id="ARBA00022741"/>
    </source>
</evidence>
<dbReference type="Gene3D" id="1.20.5.1930">
    <property type="match status" value="1"/>
</dbReference>
<dbReference type="EMBL" id="JAMTCK010000004">
    <property type="protein sequence ID" value="MCP2164931.1"/>
    <property type="molecule type" value="Genomic_DNA"/>
</dbReference>
<evidence type="ECO:0000256" key="8">
    <source>
        <dbReference type="ARBA" id="ARBA00023012"/>
    </source>
</evidence>
<name>A0AAE3KE54_9PSEU</name>
<dbReference type="AlphaFoldDB" id="A0AAE3KE54"/>
<evidence type="ECO:0000256" key="4">
    <source>
        <dbReference type="ARBA" id="ARBA00022679"/>
    </source>
</evidence>
<keyword evidence="6 11" id="KW-0418">Kinase</keyword>
<keyword evidence="9" id="KW-0472">Membrane</keyword>
<keyword evidence="7" id="KW-0067">ATP-binding</keyword>
<dbReference type="GO" id="GO:0046983">
    <property type="term" value="F:protein dimerization activity"/>
    <property type="evidence" value="ECO:0007669"/>
    <property type="project" value="InterPro"/>
</dbReference>
<gene>
    <name evidence="11" type="ORF">LX83_001780</name>
</gene>
<dbReference type="SUPFAM" id="SSF55874">
    <property type="entry name" value="ATPase domain of HSP90 chaperone/DNA topoisomerase II/histidine kinase"/>
    <property type="match status" value="1"/>
</dbReference>
<feature type="transmembrane region" description="Helical" evidence="9">
    <location>
        <begin position="36"/>
        <end position="54"/>
    </location>
</feature>
<feature type="transmembrane region" description="Helical" evidence="9">
    <location>
        <begin position="61"/>
        <end position="79"/>
    </location>
</feature>
<organism evidence="11 12">
    <name type="scientific">Goodfellowiella coeruleoviolacea</name>
    <dbReference type="NCBI Taxonomy" id="334858"/>
    <lineage>
        <taxon>Bacteria</taxon>
        <taxon>Bacillati</taxon>
        <taxon>Actinomycetota</taxon>
        <taxon>Actinomycetes</taxon>
        <taxon>Pseudonocardiales</taxon>
        <taxon>Pseudonocardiaceae</taxon>
        <taxon>Goodfellowiella</taxon>
    </lineage>
</organism>
<evidence type="ECO:0000256" key="9">
    <source>
        <dbReference type="SAM" id="Phobius"/>
    </source>
</evidence>
<protein>
    <recommendedName>
        <fullName evidence="2">histidine kinase</fullName>
        <ecNumber evidence="2">2.7.13.3</ecNumber>
    </recommendedName>
</protein>
<dbReference type="CDD" id="cd16917">
    <property type="entry name" value="HATPase_UhpB-NarQ-NarX-like"/>
    <property type="match status" value="1"/>
</dbReference>
<evidence type="ECO:0000256" key="7">
    <source>
        <dbReference type="ARBA" id="ARBA00022840"/>
    </source>
</evidence>